<gene>
    <name evidence="4" type="ORF">UBAL3_94240050</name>
</gene>
<evidence type="ECO:0000313" key="5">
    <source>
        <dbReference type="Proteomes" id="UP000009374"/>
    </source>
</evidence>
<dbReference type="Pfam" id="PF13181">
    <property type="entry name" value="TPR_8"/>
    <property type="match status" value="1"/>
</dbReference>
<dbReference type="EMBL" id="GG693878">
    <property type="protein sequence ID" value="EES52259.1"/>
    <property type="molecule type" value="Genomic_DNA"/>
</dbReference>
<dbReference type="InterPro" id="IPR019734">
    <property type="entry name" value="TPR_rpt"/>
</dbReference>
<keyword evidence="1" id="KW-0802">TPR repeat</keyword>
<dbReference type="PROSITE" id="PS50005">
    <property type="entry name" value="TPR"/>
    <property type="match status" value="1"/>
</dbReference>
<dbReference type="InterPro" id="IPR011990">
    <property type="entry name" value="TPR-like_helical_dom_sf"/>
</dbReference>
<evidence type="ECO:0000256" key="2">
    <source>
        <dbReference type="SAM" id="MobiDB-lite"/>
    </source>
</evidence>
<feature type="repeat" description="TPR" evidence="1">
    <location>
        <begin position="31"/>
        <end position="64"/>
    </location>
</feature>
<sequence>MTPDGSSYRGRQVCLAGAFLLCLAGCSQSQSRMAYHEGQKALGEFRIEEARKDFEKAIRIAPRSGIAGLSYFRLGEIEDRYENRPDRAGENYIRALENLSDKSVRSRASFYLARDLVSQGRMNNALSVLKKLRESHPDRILWMRATSLSAGILEREQHYRGALSLYREVWKKDGEEKEGIRAWLKVGLLEGILGDAKASARDLRAFLKSHPHGPMADIAEFNLARALSAQGHDRQALALLADVMGRYPNPDEVTSQISSIRRKMKAAASAETASGKGTGASSQTGTGKTTGKK</sequence>
<proteinExistence type="predicted"/>
<feature type="domain" description="Tetratrico peptide repeat group 5" evidence="3">
    <location>
        <begin position="83"/>
        <end position="139"/>
    </location>
</feature>
<reference evidence="4 5" key="1">
    <citation type="journal article" date="2009" name="Appl. Environ. Microbiol.">
        <title>Community genomic and proteomic analyses of chemoautotrophic iron-oxidizing "Leptospirillum rubarum" (Group II) and "Leptospirillum ferrodiazotrophum" (Group III) bacteria in acid mine drainage biofilms.</title>
        <authorList>
            <person name="Goltsman D.S."/>
            <person name="Denef V.J."/>
            <person name="Singer S.W."/>
            <person name="VerBerkmoes N.C."/>
            <person name="Lefsrud M."/>
            <person name="Mueller R.S."/>
            <person name="Dick G.J."/>
            <person name="Sun C.L."/>
            <person name="Wheeler K.E."/>
            <person name="Zemla A."/>
            <person name="Baker B.J."/>
            <person name="Hauser L."/>
            <person name="Land M."/>
            <person name="Shah M.B."/>
            <person name="Thelen M.P."/>
            <person name="Hettich R.L."/>
            <person name="Banfield J.F."/>
        </authorList>
    </citation>
    <scope>NUCLEOTIDE SEQUENCE [LARGE SCALE GENOMIC DNA]</scope>
</reference>
<keyword evidence="5" id="KW-1185">Reference proteome</keyword>
<evidence type="ECO:0000256" key="1">
    <source>
        <dbReference type="PROSITE-ProRule" id="PRU00339"/>
    </source>
</evidence>
<feature type="region of interest" description="Disordered" evidence="2">
    <location>
        <begin position="256"/>
        <end position="293"/>
    </location>
</feature>
<evidence type="ECO:0000259" key="3">
    <source>
        <dbReference type="Pfam" id="PF12688"/>
    </source>
</evidence>
<organism evidence="4 5">
    <name type="scientific">Leptospirillum ferrodiazotrophum</name>
    <dbReference type="NCBI Taxonomy" id="412449"/>
    <lineage>
        <taxon>Bacteria</taxon>
        <taxon>Pseudomonadati</taxon>
        <taxon>Nitrospirota</taxon>
        <taxon>Nitrospiria</taxon>
        <taxon>Nitrospirales</taxon>
        <taxon>Nitrospiraceae</taxon>
        <taxon>Leptospirillum</taxon>
    </lineage>
</organism>
<dbReference type="Proteomes" id="UP000009374">
    <property type="component" value="Unassembled WGS sequence"/>
</dbReference>
<dbReference type="Gene3D" id="1.25.40.10">
    <property type="entry name" value="Tetratricopeptide repeat domain"/>
    <property type="match status" value="2"/>
</dbReference>
<dbReference type="Pfam" id="PF13174">
    <property type="entry name" value="TPR_6"/>
    <property type="match status" value="1"/>
</dbReference>
<dbReference type="SUPFAM" id="SSF48452">
    <property type="entry name" value="TPR-like"/>
    <property type="match status" value="1"/>
</dbReference>
<dbReference type="AlphaFoldDB" id="C6HYH4"/>
<accession>C6HYH4</accession>
<dbReference type="Pfam" id="PF12688">
    <property type="entry name" value="TPR_5"/>
    <property type="match status" value="1"/>
</dbReference>
<name>C6HYH4_9BACT</name>
<dbReference type="InterPro" id="IPR041656">
    <property type="entry name" value="TPR_5"/>
</dbReference>
<feature type="compositionally biased region" description="Low complexity" evidence="2">
    <location>
        <begin position="266"/>
        <end position="293"/>
    </location>
</feature>
<protein>
    <recommendedName>
        <fullName evidence="3">Tetratrico peptide repeat group 5 domain-containing protein</fullName>
    </recommendedName>
</protein>
<evidence type="ECO:0000313" key="4">
    <source>
        <dbReference type="EMBL" id="EES52259.1"/>
    </source>
</evidence>